<protein>
    <submittedName>
        <fullName evidence="1">Gliding motility-associated C-terminal domain-containing protein</fullName>
    </submittedName>
</protein>
<dbReference type="RefSeq" id="WP_260572831.1">
    <property type="nucleotide sequence ID" value="NZ_CP104205.1"/>
</dbReference>
<reference evidence="1" key="1">
    <citation type="submission" date="2022-09" db="EMBL/GenBank/DDBJ databases">
        <title>Maribacter litopenaei sp. nov., isolated from the intestinal tract of the Pacific White Shrimp, Litopenaeus vannamei.</title>
        <authorList>
            <person name="Kim S.Y."/>
            <person name="Hwang C.Y."/>
        </authorList>
    </citation>
    <scope>NUCLEOTIDE SEQUENCE</scope>
    <source>
        <strain evidence="1">HL-LV01</strain>
    </source>
</reference>
<proteinExistence type="predicted"/>
<evidence type="ECO:0000313" key="2">
    <source>
        <dbReference type="Proteomes" id="UP001059209"/>
    </source>
</evidence>
<keyword evidence="2" id="KW-1185">Reference proteome</keyword>
<dbReference type="EMBL" id="CP104205">
    <property type="protein sequence ID" value="UWX54979.1"/>
    <property type="molecule type" value="Genomic_DNA"/>
</dbReference>
<accession>A0ABY5Y7V3</accession>
<gene>
    <name evidence="1" type="ORF">NYZ99_20050</name>
</gene>
<sequence>MDGNNTEISTSDNASITEPGTYTLIASIDNCDIVKQFEVSILDTFKVPNVITVNGDGINDQWVIPNSYSNRADVNVIIYNGQGEEVLNEFEYKNNWPQTSTAFTKQNMVFYYKIRNANEVLKQGTITVIR</sequence>
<name>A0ABY5Y7V3_9FLAO</name>
<dbReference type="Proteomes" id="UP001059209">
    <property type="component" value="Chromosome"/>
</dbReference>
<dbReference type="Pfam" id="PF13585">
    <property type="entry name" value="CHU_C"/>
    <property type="match status" value="1"/>
</dbReference>
<evidence type="ECO:0000313" key="1">
    <source>
        <dbReference type="EMBL" id="UWX54979.1"/>
    </source>
</evidence>
<organism evidence="1 2">
    <name type="scientific">Maribacter litopenaei</name>
    <dbReference type="NCBI Taxonomy" id="2976127"/>
    <lineage>
        <taxon>Bacteria</taxon>
        <taxon>Pseudomonadati</taxon>
        <taxon>Bacteroidota</taxon>
        <taxon>Flavobacteriia</taxon>
        <taxon>Flavobacteriales</taxon>
        <taxon>Flavobacteriaceae</taxon>
        <taxon>Maribacter</taxon>
    </lineage>
</organism>